<evidence type="ECO:0000256" key="6">
    <source>
        <dbReference type="ARBA" id="ARBA00022729"/>
    </source>
</evidence>
<evidence type="ECO:0000313" key="16">
    <source>
        <dbReference type="Proteomes" id="UP000515135"/>
    </source>
</evidence>
<dbReference type="SMART" id="SM00369">
    <property type="entry name" value="LRR_TYP"/>
    <property type="match status" value="9"/>
</dbReference>
<dbReference type="GO" id="GO:0038023">
    <property type="term" value="F:signaling receptor activity"/>
    <property type="evidence" value="ECO:0007669"/>
    <property type="project" value="TreeGrafter"/>
</dbReference>
<dbReference type="PROSITE" id="PS51450">
    <property type="entry name" value="LRR"/>
    <property type="match status" value="5"/>
</dbReference>
<dbReference type="Gene3D" id="3.40.50.10140">
    <property type="entry name" value="Toll/interleukin-1 receptor homology (TIR) domain"/>
    <property type="match status" value="1"/>
</dbReference>
<dbReference type="Gene3D" id="3.80.10.10">
    <property type="entry name" value="Ribonuclease Inhibitor"/>
    <property type="match status" value="3"/>
</dbReference>
<keyword evidence="11" id="KW-0675">Receptor</keyword>
<dbReference type="FunFam" id="3.80.10.10:FF:001647">
    <property type="entry name" value="Uncharacterized protein"/>
    <property type="match status" value="1"/>
</dbReference>
<gene>
    <name evidence="17" type="primary">LOC109478433</name>
</gene>
<dbReference type="Pfam" id="PF13855">
    <property type="entry name" value="LRR_8"/>
    <property type="match status" value="3"/>
</dbReference>
<keyword evidence="5" id="KW-0812">Transmembrane</keyword>
<dbReference type="InterPro" id="IPR026906">
    <property type="entry name" value="LRR_5"/>
</dbReference>
<keyword evidence="10" id="KW-0472">Membrane</keyword>
<dbReference type="RefSeq" id="XP_019635524.1">
    <property type="nucleotide sequence ID" value="XM_019779965.1"/>
</dbReference>
<evidence type="ECO:0000256" key="9">
    <source>
        <dbReference type="ARBA" id="ARBA00022989"/>
    </source>
</evidence>
<evidence type="ECO:0000256" key="14">
    <source>
        <dbReference type="SAM" id="SignalP"/>
    </source>
</evidence>
<evidence type="ECO:0000256" key="13">
    <source>
        <dbReference type="ARBA" id="ARBA00023198"/>
    </source>
</evidence>
<evidence type="ECO:0000256" key="10">
    <source>
        <dbReference type="ARBA" id="ARBA00023136"/>
    </source>
</evidence>
<dbReference type="InterPro" id="IPR000157">
    <property type="entry name" value="TIR_dom"/>
</dbReference>
<evidence type="ECO:0000313" key="17">
    <source>
        <dbReference type="RefSeq" id="XP_019635524.1"/>
    </source>
</evidence>
<proteinExistence type="inferred from homology"/>
<dbReference type="PANTHER" id="PTHR24365:SF530">
    <property type="entry name" value="MSTPROX-RELATED"/>
    <property type="match status" value="1"/>
</dbReference>
<dbReference type="InterPro" id="IPR001611">
    <property type="entry name" value="Leu-rich_rpt"/>
</dbReference>
<dbReference type="PANTHER" id="PTHR24365">
    <property type="entry name" value="TOLL-LIKE RECEPTOR"/>
    <property type="match status" value="1"/>
</dbReference>
<keyword evidence="9" id="KW-1133">Transmembrane helix</keyword>
<dbReference type="KEGG" id="bbel:109478433"/>
<dbReference type="SMART" id="SM00255">
    <property type="entry name" value="TIR"/>
    <property type="match status" value="1"/>
</dbReference>
<dbReference type="GO" id="GO:0045087">
    <property type="term" value="P:innate immune response"/>
    <property type="evidence" value="ECO:0007669"/>
    <property type="project" value="UniProtKB-KW"/>
</dbReference>
<dbReference type="AlphaFoldDB" id="A0A6P4ZNE1"/>
<keyword evidence="13" id="KW-0395">Inflammatory response</keyword>
<dbReference type="InterPro" id="IPR035897">
    <property type="entry name" value="Toll_tir_struct_dom_sf"/>
</dbReference>
<evidence type="ECO:0000256" key="1">
    <source>
        <dbReference type="ARBA" id="ARBA00004479"/>
    </source>
</evidence>
<dbReference type="Proteomes" id="UP000515135">
    <property type="component" value="Unplaced"/>
</dbReference>
<keyword evidence="6 14" id="KW-0732">Signal</keyword>
<dbReference type="SMART" id="SM00365">
    <property type="entry name" value="LRR_SD22"/>
    <property type="match status" value="4"/>
</dbReference>
<evidence type="ECO:0000256" key="5">
    <source>
        <dbReference type="ARBA" id="ARBA00022692"/>
    </source>
</evidence>
<dbReference type="OrthoDB" id="1081807at2759"/>
<dbReference type="SMART" id="SM00082">
    <property type="entry name" value="LRRCT"/>
    <property type="match status" value="1"/>
</dbReference>
<dbReference type="Pfam" id="PF13676">
    <property type="entry name" value="TIR_2"/>
    <property type="match status" value="1"/>
</dbReference>
<dbReference type="GO" id="GO:0007165">
    <property type="term" value="P:signal transduction"/>
    <property type="evidence" value="ECO:0007669"/>
    <property type="project" value="InterPro"/>
</dbReference>
<dbReference type="Pfam" id="PF13306">
    <property type="entry name" value="LRR_5"/>
    <property type="match status" value="1"/>
</dbReference>
<dbReference type="GeneID" id="109478433"/>
<keyword evidence="8" id="KW-0391">Immunity</keyword>
<comment type="similarity">
    <text evidence="2">Belongs to the Toll-like receptor family.</text>
</comment>
<dbReference type="GO" id="GO:0005886">
    <property type="term" value="C:plasma membrane"/>
    <property type="evidence" value="ECO:0007669"/>
    <property type="project" value="TreeGrafter"/>
</dbReference>
<dbReference type="PRINTS" id="PR00019">
    <property type="entry name" value="LEURICHRPT"/>
</dbReference>
<comment type="subcellular location">
    <subcellularLocation>
        <location evidence="1">Membrane</location>
        <topology evidence="1">Single-pass type I membrane protein</topology>
    </subcellularLocation>
</comment>
<keyword evidence="7" id="KW-0677">Repeat</keyword>
<evidence type="ECO:0000256" key="12">
    <source>
        <dbReference type="ARBA" id="ARBA00023180"/>
    </source>
</evidence>
<keyword evidence="3" id="KW-0399">Innate immunity</keyword>
<keyword evidence="12" id="KW-0325">Glycoprotein</keyword>
<sequence>MESKPAPLAVCLAVVLAFIAQHGRVRGQLPPPVCQTWNSTTVVCKGDTDIPEFLPVPPVRTRLRLTQVPPGIPESVITVDLRWNNITILYNGSFSGLGNLRSLDLSYNNLQTIEVGTFAGLETLESLDLGDRYNLPFYLTSVRNTTQLYSLQNGLFQDLRNLNYLTVETYTDIVASEGVFSGLSKLRHLKLRMKNIGNLPDHIFESLTSLESLEIRELGDDIKELEDRNSTTRRVHSGSGFLQRLLLWAPLHNLETLSLTDLPRPTDFYFGPVFRNMSKLDTIEIQSCTLTLNVEMFRPLLPTLKHLRTAIAGIAPGLLKSLTHLQTLDNDSYYYKISTIMGVLPELRHTQIQELSFLNAQPEDIIITSDTLAGTKGLKLLKNLRFDCHHIYAIEANAFAGLSHLQRLDVTNDFSDVLTLHDKAFSGLSSLTHLNMSHNGISALPQDVFEGLPSLTHIDLRSNTLHASQAQLPETLDYLDLSENMLYNIPVFQPSPCHFPLSFNLSSLKSVNHLNLSRKMKNLKTMTLSHNQIQRIKTGQLAGLDQLEHLDLSHNEINTVMASAFHGLSRLQYLDLSNNRLTYISEVTFEGLGNLTHLNMEANSIAVIGDAFQRRYGLRHLNLRSNRLAVLNQTTLGPVVYRLETIDIADNPFLCDCKLMWFVELAQDKYNRVENWNNPYPDVLRRYTCSRPPELRGRRLIDGLTKQQHSNDTQDSSERKFFDRVCSHGFRPNRLLACVLASSGIFVAMMAIFLVDYHVGRVQYCLWMLAKWRRPKIGEVKNRGPPRYTQDAFIAYNNRDVAWVIHQAIENLEPDYSLVIHERDFAVGAPIVENIADAVENSRRTVCLITRNFLKSKWIPDRMLKRFRHLNAVVRRDTYLTWPHDVRKRPLFWRRLRDALGDPLPRDPEPQQQVQAPERNIPEQLEQAPVRNIVEVQVHAPVQNIRNCEMKFYYQFQTNSGSEMGMTCPFYSRSTSSL</sequence>
<evidence type="ECO:0000259" key="15">
    <source>
        <dbReference type="PROSITE" id="PS50104"/>
    </source>
</evidence>
<evidence type="ECO:0000256" key="4">
    <source>
        <dbReference type="ARBA" id="ARBA00022614"/>
    </source>
</evidence>
<organism evidence="16 17">
    <name type="scientific">Branchiostoma belcheri</name>
    <name type="common">Amphioxus</name>
    <dbReference type="NCBI Taxonomy" id="7741"/>
    <lineage>
        <taxon>Eukaryota</taxon>
        <taxon>Metazoa</taxon>
        <taxon>Chordata</taxon>
        <taxon>Cephalochordata</taxon>
        <taxon>Leptocardii</taxon>
        <taxon>Amphioxiformes</taxon>
        <taxon>Branchiostomatidae</taxon>
        <taxon>Branchiostoma</taxon>
    </lineage>
</organism>
<dbReference type="InterPro" id="IPR000483">
    <property type="entry name" value="Cys-rich_flank_reg_C"/>
</dbReference>
<dbReference type="PROSITE" id="PS50104">
    <property type="entry name" value="TIR"/>
    <property type="match status" value="1"/>
</dbReference>
<keyword evidence="4" id="KW-0433">Leucine-rich repeat</keyword>
<dbReference type="InterPro" id="IPR003591">
    <property type="entry name" value="Leu-rich_rpt_typical-subtyp"/>
</dbReference>
<feature type="domain" description="TIR" evidence="15">
    <location>
        <begin position="788"/>
        <end position="900"/>
    </location>
</feature>
<keyword evidence="16" id="KW-1185">Reference proteome</keyword>
<protein>
    <submittedName>
        <fullName evidence="17">LOW QUALITY PROTEIN: toll-like receptor 13</fullName>
    </submittedName>
</protein>
<dbReference type="FunFam" id="3.80.10.10:FF:000732">
    <property type="entry name" value="GD11101"/>
    <property type="match status" value="1"/>
</dbReference>
<name>A0A6P4ZNE1_BRABE</name>
<dbReference type="InterPro" id="IPR032675">
    <property type="entry name" value="LRR_dom_sf"/>
</dbReference>
<evidence type="ECO:0000256" key="3">
    <source>
        <dbReference type="ARBA" id="ARBA00022588"/>
    </source>
</evidence>
<reference evidence="17" key="1">
    <citation type="submission" date="2025-08" db="UniProtKB">
        <authorList>
            <consortium name="RefSeq"/>
        </authorList>
    </citation>
    <scope>IDENTIFICATION</scope>
    <source>
        <tissue evidence="17">Gonad</tissue>
    </source>
</reference>
<feature type="chain" id="PRO_5027759024" evidence="14">
    <location>
        <begin position="28"/>
        <end position="978"/>
    </location>
</feature>
<dbReference type="FunFam" id="3.80.10.10:FF:001360">
    <property type="entry name" value="Uncharacterized protein"/>
    <property type="match status" value="1"/>
</dbReference>
<evidence type="ECO:0000256" key="11">
    <source>
        <dbReference type="ARBA" id="ARBA00023170"/>
    </source>
</evidence>
<accession>A0A6P4ZNE1</accession>
<dbReference type="SUPFAM" id="SSF52058">
    <property type="entry name" value="L domain-like"/>
    <property type="match status" value="2"/>
</dbReference>
<evidence type="ECO:0000256" key="2">
    <source>
        <dbReference type="ARBA" id="ARBA00009634"/>
    </source>
</evidence>
<feature type="signal peptide" evidence="14">
    <location>
        <begin position="1"/>
        <end position="27"/>
    </location>
</feature>
<dbReference type="SUPFAM" id="SSF52200">
    <property type="entry name" value="Toll/Interleukin receptor TIR domain"/>
    <property type="match status" value="1"/>
</dbReference>
<evidence type="ECO:0000256" key="8">
    <source>
        <dbReference type="ARBA" id="ARBA00022859"/>
    </source>
</evidence>
<evidence type="ECO:0000256" key="7">
    <source>
        <dbReference type="ARBA" id="ARBA00022737"/>
    </source>
</evidence>